<comment type="similarity">
    <text evidence="3 9">Belongs to the muconolactone Delta-isomerase family.</text>
</comment>
<feature type="domain" description="Muconolactone isomerase" evidence="10">
    <location>
        <begin position="1"/>
        <end position="89"/>
    </location>
</feature>
<protein>
    <recommendedName>
        <fullName evidence="5 8">Muconolactone Delta-isomerase</fullName>
        <shortName evidence="9">MIase</shortName>
        <ecNumber evidence="5 8">5.3.3.4</ecNumber>
    </recommendedName>
</protein>
<dbReference type="Pfam" id="PF02426">
    <property type="entry name" value="MIase"/>
    <property type="match status" value="1"/>
</dbReference>
<proteinExistence type="inferred from homology"/>
<dbReference type="EMBL" id="VTWT01000011">
    <property type="protein sequence ID" value="KAA9325654.1"/>
    <property type="molecule type" value="Genomic_DNA"/>
</dbReference>
<accession>A0A5N1ILX7</accession>
<dbReference type="NCBIfam" id="TIGR03221">
    <property type="entry name" value="muco_delta"/>
    <property type="match status" value="1"/>
</dbReference>
<evidence type="ECO:0000256" key="8">
    <source>
        <dbReference type="NCBIfam" id="TIGR03221"/>
    </source>
</evidence>
<comment type="caution">
    <text evidence="11">The sequence shown here is derived from an EMBL/GenBank/DDBJ whole genome shotgun (WGS) entry which is preliminary data.</text>
</comment>
<evidence type="ECO:0000256" key="4">
    <source>
        <dbReference type="ARBA" id="ARBA00011365"/>
    </source>
</evidence>
<keyword evidence="6 9" id="KW-0058">Aromatic hydrocarbons catabolism</keyword>
<evidence type="ECO:0000256" key="3">
    <source>
        <dbReference type="ARBA" id="ARBA00010882"/>
    </source>
</evidence>
<dbReference type="SUPFAM" id="SSF54909">
    <property type="entry name" value="Dimeric alpha+beta barrel"/>
    <property type="match status" value="1"/>
</dbReference>
<evidence type="ECO:0000256" key="7">
    <source>
        <dbReference type="ARBA" id="ARBA00023235"/>
    </source>
</evidence>
<dbReference type="GO" id="GO:0016159">
    <property type="term" value="F:muconolactone delta-isomerase activity"/>
    <property type="evidence" value="ECO:0007669"/>
    <property type="project" value="UniProtKB-UniRule"/>
</dbReference>
<sequence>MLFHVEMTVNLPHDLDGAIADALKAKEKAMCQDLQRSGKWVNIWRIVGKYANVSLFNVESPAELHEILTNLPLFPFMQIEVKALCRHYSSIKEGEI</sequence>
<dbReference type="PIRSF" id="PIRSF001486">
    <property type="entry name" value="CatC"/>
    <property type="match status" value="1"/>
</dbReference>
<name>A0A5N1ILX7_9BACT</name>
<dbReference type="EC" id="5.3.3.4" evidence="5 8"/>
<evidence type="ECO:0000259" key="10">
    <source>
        <dbReference type="Pfam" id="PF02426"/>
    </source>
</evidence>
<dbReference type="Gene3D" id="3.30.70.1060">
    <property type="entry name" value="Dimeric alpha+beta barrel"/>
    <property type="match status" value="1"/>
</dbReference>
<comment type="pathway">
    <text evidence="2 9">Aromatic compound metabolism; beta-ketoadipate pathway; 5-oxo-4,5-dihydro-2-furylacetate from catechol: step 3/3.</text>
</comment>
<keyword evidence="7 9" id="KW-0413">Isomerase</keyword>
<dbReference type="InterPro" id="IPR026029">
    <property type="entry name" value="MLI_dom"/>
</dbReference>
<dbReference type="RefSeq" id="WP_150905318.1">
    <property type="nucleotide sequence ID" value="NZ_VTWT01000011.1"/>
</dbReference>
<reference evidence="11 12" key="1">
    <citation type="submission" date="2019-09" db="EMBL/GenBank/DDBJ databases">
        <title>Genome sequence of Adhaeribacter sp. M2.</title>
        <authorList>
            <person name="Srinivasan S."/>
        </authorList>
    </citation>
    <scope>NUCLEOTIDE SEQUENCE [LARGE SCALE GENOMIC DNA]</scope>
    <source>
        <strain evidence="11 12">M2</strain>
    </source>
</reference>
<gene>
    <name evidence="11" type="primary">catC</name>
    <name evidence="11" type="ORF">F0P94_17105</name>
</gene>
<dbReference type="GO" id="GO:0042952">
    <property type="term" value="P:beta-ketoadipate pathway"/>
    <property type="evidence" value="ECO:0007669"/>
    <property type="project" value="UniProtKB-UniRule"/>
</dbReference>
<dbReference type="UniPathway" id="UPA00157">
    <property type="reaction ID" value="UER00260"/>
</dbReference>
<evidence type="ECO:0000256" key="2">
    <source>
        <dbReference type="ARBA" id="ARBA00005193"/>
    </source>
</evidence>
<evidence type="ECO:0000256" key="9">
    <source>
        <dbReference type="PIRNR" id="PIRNR001486"/>
    </source>
</evidence>
<evidence type="ECO:0000313" key="12">
    <source>
        <dbReference type="Proteomes" id="UP000326570"/>
    </source>
</evidence>
<evidence type="ECO:0000256" key="6">
    <source>
        <dbReference type="ARBA" id="ARBA00022797"/>
    </source>
</evidence>
<evidence type="ECO:0000256" key="5">
    <source>
        <dbReference type="ARBA" id="ARBA00012070"/>
    </source>
</evidence>
<evidence type="ECO:0000256" key="1">
    <source>
        <dbReference type="ARBA" id="ARBA00001739"/>
    </source>
</evidence>
<keyword evidence="12" id="KW-1185">Reference proteome</keyword>
<dbReference type="AlphaFoldDB" id="A0A5N1ILX7"/>
<comment type="catalytic activity">
    <reaction evidence="1 9">
        <text>(S)-muconolactone = (4,5-dihydro-5-oxofuran-2-yl)-acetate</text>
        <dbReference type="Rhea" id="RHEA:12348"/>
        <dbReference type="ChEBI" id="CHEBI:58425"/>
        <dbReference type="ChEBI" id="CHEBI:58736"/>
        <dbReference type="EC" id="5.3.3.4"/>
    </reaction>
</comment>
<dbReference type="Proteomes" id="UP000326570">
    <property type="component" value="Unassembled WGS sequence"/>
</dbReference>
<dbReference type="InterPro" id="IPR003464">
    <property type="entry name" value="Muconolactone_d_Isoase"/>
</dbReference>
<organism evidence="11 12">
    <name type="scientific">Adhaeribacter soli</name>
    <dbReference type="NCBI Taxonomy" id="2607655"/>
    <lineage>
        <taxon>Bacteria</taxon>
        <taxon>Pseudomonadati</taxon>
        <taxon>Bacteroidota</taxon>
        <taxon>Cytophagia</taxon>
        <taxon>Cytophagales</taxon>
        <taxon>Hymenobacteraceae</taxon>
        <taxon>Adhaeribacter</taxon>
    </lineage>
</organism>
<dbReference type="InterPro" id="IPR011008">
    <property type="entry name" value="Dimeric_a/b-barrel"/>
</dbReference>
<evidence type="ECO:0000313" key="11">
    <source>
        <dbReference type="EMBL" id="KAA9325654.1"/>
    </source>
</evidence>
<comment type="subunit">
    <text evidence="4">Homodecamer.</text>
</comment>